<organism evidence="2 3">
    <name type="scientific">Armillaria ostoyae</name>
    <name type="common">Armillaria root rot fungus</name>
    <dbReference type="NCBI Taxonomy" id="47428"/>
    <lineage>
        <taxon>Eukaryota</taxon>
        <taxon>Fungi</taxon>
        <taxon>Dikarya</taxon>
        <taxon>Basidiomycota</taxon>
        <taxon>Agaricomycotina</taxon>
        <taxon>Agaricomycetes</taxon>
        <taxon>Agaricomycetidae</taxon>
        <taxon>Agaricales</taxon>
        <taxon>Marasmiineae</taxon>
        <taxon>Physalacriaceae</taxon>
        <taxon>Armillaria</taxon>
    </lineage>
</organism>
<keyword evidence="3" id="KW-1185">Reference proteome</keyword>
<feature type="transmembrane region" description="Helical" evidence="1">
    <location>
        <begin position="6"/>
        <end position="28"/>
    </location>
</feature>
<reference evidence="3" key="1">
    <citation type="journal article" date="2017" name="Nat. Ecol. Evol.">
        <title>Genome expansion and lineage-specific genetic innovations in the forest pathogenic fungi Armillaria.</title>
        <authorList>
            <person name="Sipos G."/>
            <person name="Prasanna A.N."/>
            <person name="Walter M.C."/>
            <person name="O'Connor E."/>
            <person name="Balint B."/>
            <person name="Krizsan K."/>
            <person name="Kiss B."/>
            <person name="Hess J."/>
            <person name="Varga T."/>
            <person name="Slot J."/>
            <person name="Riley R."/>
            <person name="Boka B."/>
            <person name="Rigling D."/>
            <person name="Barry K."/>
            <person name="Lee J."/>
            <person name="Mihaltcheva S."/>
            <person name="LaButti K."/>
            <person name="Lipzen A."/>
            <person name="Waldron R."/>
            <person name="Moloney N.M."/>
            <person name="Sperisen C."/>
            <person name="Kredics L."/>
            <person name="Vagvoelgyi C."/>
            <person name="Patrignani A."/>
            <person name="Fitzpatrick D."/>
            <person name="Nagy I."/>
            <person name="Doyle S."/>
            <person name="Anderson J.B."/>
            <person name="Grigoriev I.V."/>
            <person name="Gueldener U."/>
            <person name="Muensterkoetter M."/>
            <person name="Nagy L.G."/>
        </authorList>
    </citation>
    <scope>NUCLEOTIDE SEQUENCE [LARGE SCALE GENOMIC DNA]</scope>
    <source>
        <strain evidence="3">C18/9</strain>
    </source>
</reference>
<keyword evidence="1" id="KW-1133">Transmembrane helix</keyword>
<dbReference type="OrthoDB" id="10594905at2759"/>
<feature type="transmembrane region" description="Helical" evidence="1">
    <location>
        <begin position="49"/>
        <end position="72"/>
    </location>
</feature>
<protein>
    <submittedName>
        <fullName evidence="2">Uncharacterized protein</fullName>
    </submittedName>
</protein>
<proteinExistence type="predicted"/>
<name>A0A284RYR8_ARMOS</name>
<sequence>MVELLNLGIIGSFLFGIYLYDNISAWNICIRYVANALAPVSKRARGVKLTGMIATVIAFTYSFLSFALLWHLERHASILKSCSIAIVLFQQYVYFTTGAIRSILASSVMVGRTIITRQSSDLICPDMAALDYLGPALANDLISHPINCLRDE</sequence>
<dbReference type="Proteomes" id="UP000219338">
    <property type="component" value="Unassembled WGS sequence"/>
</dbReference>
<keyword evidence="1" id="KW-0812">Transmembrane</keyword>
<evidence type="ECO:0000313" key="3">
    <source>
        <dbReference type="Proteomes" id="UP000219338"/>
    </source>
</evidence>
<dbReference type="AlphaFoldDB" id="A0A284RYR8"/>
<accession>A0A284RYR8</accession>
<evidence type="ECO:0000313" key="2">
    <source>
        <dbReference type="EMBL" id="SJL13912.1"/>
    </source>
</evidence>
<keyword evidence="1" id="KW-0472">Membrane</keyword>
<dbReference type="EMBL" id="FUEG01000021">
    <property type="protein sequence ID" value="SJL13912.1"/>
    <property type="molecule type" value="Genomic_DNA"/>
</dbReference>
<gene>
    <name evidence="2" type="ORF">ARMOST_17362</name>
</gene>
<evidence type="ECO:0000256" key="1">
    <source>
        <dbReference type="SAM" id="Phobius"/>
    </source>
</evidence>
<feature type="transmembrane region" description="Helical" evidence="1">
    <location>
        <begin position="92"/>
        <end position="110"/>
    </location>
</feature>